<evidence type="ECO:0000256" key="1">
    <source>
        <dbReference type="ARBA" id="ARBA00022737"/>
    </source>
</evidence>
<keyword evidence="7" id="KW-1185">Reference proteome</keyword>
<gene>
    <name evidence="3" type="ORF">BJG266_LOCUS49091</name>
    <name evidence="4" type="ORF">BJG266_LOCUS49092</name>
    <name evidence="5" type="ORF">QVE165_LOCUS66171</name>
    <name evidence="6" type="ORF">QVE165_LOCUS66172</name>
</gene>
<evidence type="ECO:0000313" key="3">
    <source>
        <dbReference type="EMBL" id="CAF1585154.1"/>
    </source>
</evidence>
<feature type="non-terminal residue" evidence="3">
    <location>
        <position position="1"/>
    </location>
</feature>
<dbReference type="Proteomes" id="UP000663877">
    <property type="component" value="Unassembled WGS sequence"/>
</dbReference>
<evidence type="ECO:0000256" key="2">
    <source>
        <dbReference type="PROSITE-ProRule" id="PRU00504"/>
    </source>
</evidence>
<evidence type="ECO:0000313" key="5">
    <source>
        <dbReference type="EMBL" id="CAF1675853.1"/>
    </source>
</evidence>
<keyword evidence="1" id="KW-0677">Repeat</keyword>
<dbReference type="Proteomes" id="UP000663832">
    <property type="component" value="Unassembled WGS sequence"/>
</dbReference>
<dbReference type="AlphaFoldDB" id="A0A815ZQ72"/>
<organism evidence="3 8">
    <name type="scientific">Adineta steineri</name>
    <dbReference type="NCBI Taxonomy" id="433720"/>
    <lineage>
        <taxon>Eukaryota</taxon>
        <taxon>Metazoa</taxon>
        <taxon>Spiralia</taxon>
        <taxon>Gnathifera</taxon>
        <taxon>Rotifera</taxon>
        <taxon>Eurotatoria</taxon>
        <taxon>Bdelloidea</taxon>
        <taxon>Adinetida</taxon>
        <taxon>Adinetidae</taxon>
        <taxon>Adineta</taxon>
    </lineage>
</organism>
<accession>A0A815ZQ72</accession>
<dbReference type="EMBL" id="CAJNOM010007514">
    <property type="protein sequence ID" value="CAF1675853.1"/>
    <property type="molecule type" value="Genomic_DNA"/>
</dbReference>
<evidence type="ECO:0000313" key="8">
    <source>
        <dbReference type="Proteomes" id="UP000663877"/>
    </source>
</evidence>
<feature type="repeat" description="NHL" evidence="2">
    <location>
        <begin position="156"/>
        <end position="195"/>
    </location>
</feature>
<feature type="non-terminal residue" evidence="3">
    <location>
        <position position="274"/>
    </location>
</feature>
<dbReference type="Pfam" id="PF01436">
    <property type="entry name" value="NHL"/>
    <property type="match status" value="1"/>
</dbReference>
<dbReference type="CDD" id="cd05819">
    <property type="entry name" value="NHL"/>
    <property type="match status" value="1"/>
</dbReference>
<proteinExistence type="predicted"/>
<dbReference type="SUPFAM" id="SSF101898">
    <property type="entry name" value="NHL repeat"/>
    <property type="match status" value="1"/>
</dbReference>
<dbReference type="Gene3D" id="2.120.10.30">
    <property type="entry name" value="TolB, C-terminal domain"/>
    <property type="match status" value="1"/>
</dbReference>
<dbReference type="EMBL" id="CAJNOI010007084">
    <property type="protein sequence ID" value="CAF1585154.1"/>
    <property type="molecule type" value="Genomic_DNA"/>
</dbReference>
<dbReference type="PROSITE" id="PS51125">
    <property type="entry name" value="NHL"/>
    <property type="match status" value="1"/>
</dbReference>
<name>A0A815ZQ72_9BILA</name>
<evidence type="ECO:0000313" key="7">
    <source>
        <dbReference type="Proteomes" id="UP000663832"/>
    </source>
</evidence>
<evidence type="ECO:0000313" key="6">
    <source>
        <dbReference type="EMBL" id="CAF1675856.1"/>
    </source>
</evidence>
<comment type="caution">
    <text evidence="3">The sequence shown here is derived from an EMBL/GenBank/DDBJ whole genome shotgun (WGS) entry which is preliminary data.</text>
</comment>
<evidence type="ECO:0000313" key="4">
    <source>
        <dbReference type="EMBL" id="CAF1585167.1"/>
    </source>
</evidence>
<protein>
    <submittedName>
        <fullName evidence="3">Uncharacterized protein</fullName>
    </submittedName>
</protein>
<reference evidence="3" key="1">
    <citation type="submission" date="2021-02" db="EMBL/GenBank/DDBJ databases">
        <authorList>
            <person name="Nowell W R."/>
        </authorList>
    </citation>
    <scope>NUCLEOTIDE SEQUENCE</scope>
</reference>
<dbReference type="InterPro" id="IPR001258">
    <property type="entry name" value="NHL_repeat"/>
</dbReference>
<dbReference type="Gene3D" id="2.40.10.500">
    <property type="match status" value="1"/>
</dbReference>
<sequence>LSFNQPRFSSIPIWDSNAITIANRSIVGYNPTGIFVHTNNTIYVVNQEENTIVVWHEESVNSTKIIYGNFTHSSSLFVSSNGDIYIDDGIEHGQVQKWIAETNIFVTVMNVRSQCDGLFVDIDNTLYCSMSLFAEVVKRSLNDPVMTPNRVAAGTGFEGSASNELNYPGGISVDVNLDLYVADCGNDRVQLFQPEESNGITVAGSTSLTPTISLRCPTGIVLNAEKYLFIADIGNDRIVGSDLNGFRCLVGCYGEGSQSNQLSYPFSLSFDRSG</sequence>
<dbReference type="InterPro" id="IPR011042">
    <property type="entry name" value="6-blade_b-propeller_TolB-like"/>
</dbReference>
<dbReference type="EMBL" id="CAJNOM010007515">
    <property type="protein sequence ID" value="CAF1675856.1"/>
    <property type="molecule type" value="Genomic_DNA"/>
</dbReference>
<dbReference type="EMBL" id="CAJNOI010007085">
    <property type="protein sequence ID" value="CAF1585167.1"/>
    <property type="molecule type" value="Genomic_DNA"/>
</dbReference>